<keyword evidence="1 2" id="KW-0808">Transferase</keyword>
<feature type="transmembrane region" description="Helical" evidence="3">
    <location>
        <begin position="12"/>
        <end position="32"/>
    </location>
</feature>
<keyword evidence="3" id="KW-0812">Transmembrane</keyword>
<dbReference type="GO" id="GO:0016780">
    <property type="term" value="F:phosphotransferase activity, for other substituted phosphate groups"/>
    <property type="evidence" value="ECO:0007669"/>
    <property type="project" value="InterPro"/>
</dbReference>
<evidence type="ECO:0000256" key="2">
    <source>
        <dbReference type="RuleBase" id="RU003750"/>
    </source>
</evidence>
<dbReference type="RefSeq" id="WP_076431008.1">
    <property type="nucleotide sequence ID" value="NZ_FTNO01000003.1"/>
</dbReference>
<evidence type="ECO:0000313" key="4">
    <source>
        <dbReference type="EMBL" id="SIR63417.1"/>
    </source>
</evidence>
<proteinExistence type="inferred from homology"/>
<keyword evidence="3" id="KW-1133">Transmembrane helix</keyword>
<evidence type="ECO:0000256" key="1">
    <source>
        <dbReference type="ARBA" id="ARBA00022679"/>
    </source>
</evidence>
<evidence type="ECO:0000313" key="5">
    <source>
        <dbReference type="Proteomes" id="UP000186914"/>
    </source>
</evidence>
<name>A0A1N7CIW6_9EURY</name>
<accession>A0A1N7CIW6</accession>
<dbReference type="PROSITE" id="PS00379">
    <property type="entry name" value="CDP_ALCOHOL_P_TRANSF"/>
    <property type="match status" value="1"/>
</dbReference>
<dbReference type="AlphaFoldDB" id="A0A1N7CIW6"/>
<dbReference type="InterPro" id="IPR000462">
    <property type="entry name" value="CDP-OH_P_trans"/>
</dbReference>
<feature type="transmembrane region" description="Helical" evidence="3">
    <location>
        <begin position="44"/>
        <end position="61"/>
    </location>
</feature>
<comment type="similarity">
    <text evidence="2">Belongs to the CDP-alcohol phosphatidyltransferase class-I family.</text>
</comment>
<dbReference type="GO" id="GO:0008654">
    <property type="term" value="P:phospholipid biosynthetic process"/>
    <property type="evidence" value="ECO:0007669"/>
    <property type="project" value="InterPro"/>
</dbReference>
<keyword evidence="5" id="KW-1185">Reference proteome</keyword>
<protein>
    <submittedName>
        <fullName evidence="4">CDP-diacylglycerol--glycerol-3-phosphate 3-phosphatidyltransferase</fullName>
    </submittedName>
</protein>
<feature type="transmembrane region" description="Helical" evidence="3">
    <location>
        <begin position="223"/>
        <end position="242"/>
    </location>
</feature>
<reference evidence="5" key="1">
    <citation type="submission" date="2017-01" db="EMBL/GenBank/DDBJ databases">
        <authorList>
            <person name="Varghese N."/>
            <person name="Submissions S."/>
        </authorList>
    </citation>
    <scope>NUCLEOTIDE SEQUENCE [LARGE SCALE GENOMIC DNA]</scope>
    <source>
        <strain evidence="5">CGMCC 1.7737</strain>
    </source>
</reference>
<sequence length="270" mass="29633">MSGETRTLTTRLRIEWSLAIFIAFSVALTGSYFVDAAVVEDVRWQWFFLTGGVLVYEFWFLQRHLSLNDQGDGSLGAANVITLTRGMLYAVVGGFLIVSPVEGVRWIPGLCYGTGAILDFLDGWVARQTNQQSTLGAKLDLSFDLLGALVASLVAVVWGRLPIWYLAISAAGYLFRGGTAYRRYRGVYVAPLPPSRVRRPLAALHMIVITIALIPVLSSDVIVPLATVAMIPSLLVFVRDWLVVSGRITSVNLESGFQTSEEEDSTKREG</sequence>
<feature type="transmembrane region" description="Helical" evidence="3">
    <location>
        <begin position="164"/>
        <end position="181"/>
    </location>
</feature>
<dbReference type="InterPro" id="IPR043130">
    <property type="entry name" value="CDP-OH_PTrfase_TM_dom"/>
</dbReference>
<dbReference type="Gene3D" id="1.20.120.1760">
    <property type="match status" value="1"/>
</dbReference>
<gene>
    <name evidence="4" type="ORF">SAMN05421858_3028</name>
</gene>
<dbReference type="InterPro" id="IPR048254">
    <property type="entry name" value="CDP_ALCOHOL_P_TRANSF_CS"/>
</dbReference>
<evidence type="ECO:0000256" key="3">
    <source>
        <dbReference type="SAM" id="Phobius"/>
    </source>
</evidence>
<dbReference type="EMBL" id="FTNO01000003">
    <property type="protein sequence ID" value="SIR63417.1"/>
    <property type="molecule type" value="Genomic_DNA"/>
</dbReference>
<dbReference type="Proteomes" id="UP000186914">
    <property type="component" value="Unassembled WGS sequence"/>
</dbReference>
<keyword evidence="3" id="KW-0472">Membrane</keyword>
<feature type="transmembrane region" description="Helical" evidence="3">
    <location>
        <begin position="201"/>
        <end position="217"/>
    </location>
</feature>
<dbReference type="GO" id="GO:0016020">
    <property type="term" value="C:membrane"/>
    <property type="evidence" value="ECO:0007669"/>
    <property type="project" value="InterPro"/>
</dbReference>
<dbReference type="OrthoDB" id="331608at2157"/>
<dbReference type="Pfam" id="PF01066">
    <property type="entry name" value="CDP-OH_P_transf"/>
    <property type="match status" value="1"/>
</dbReference>
<organism evidence="4 5">
    <name type="scientific">Haladaptatus litoreus</name>
    <dbReference type="NCBI Taxonomy" id="553468"/>
    <lineage>
        <taxon>Archaea</taxon>
        <taxon>Methanobacteriati</taxon>
        <taxon>Methanobacteriota</taxon>
        <taxon>Stenosarchaea group</taxon>
        <taxon>Halobacteria</taxon>
        <taxon>Halobacteriales</taxon>
        <taxon>Haladaptataceae</taxon>
        <taxon>Haladaptatus</taxon>
    </lineage>
</organism>